<feature type="region of interest" description="Disordered" evidence="2">
    <location>
        <begin position="725"/>
        <end position="783"/>
    </location>
</feature>
<dbReference type="InterPro" id="IPR001878">
    <property type="entry name" value="Znf_CCHC"/>
</dbReference>
<dbReference type="PROSITE" id="PS50158">
    <property type="entry name" value="ZF_CCHC"/>
    <property type="match status" value="1"/>
</dbReference>
<keyword evidence="1" id="KW-0862">Zinc</keyword>
<feature type="compositionally biased region" description="Basic and acidic residues" evidence="2">
    <location>
        <begin position="11"/>
        <end position="25"/>
    </location>
</feature>
<dbReference type="Gene3D" id="4.10.60.10">
    <property type="entry name" value="Zinc finger, CCHC-type"/>
    <property type="match status" value="1"/>
</dbReference>
<name>A0AAW1EVP3_ZOAVI</name>
<dbReference type="AlphaFoldDB" id="A0AAW1EVP3"/>
<keyword evidence="1" id="KW-0479">Metal-binding</keyword>
<evidence type="ECO:0000256" key="1">
    <source>
        <dbReference type="PROSITE-ProRule" id="PRU00047"/>
    </source>
</evidence>
<evidence type="ECO:0000313" key="4">
    <source>
        <dbReference type="EMBL" id="KAK9526323.1"/>
    </source>
</evidence>
<feature type="compositionally biased region" description="Acidic residues" evidence="2">
    <location>
        <begin position="347"/>
        <end position="356"/>
    </location>
</feature>
<evidence type="ECO:0000313" key="5">
    <source>
        <dbReference type="Proteomes" id="UP001488805"/>
    </source>
</evidence>
<reference evidence="4 5" key="1">
    <citation type="journal article" date="2024" name="Genome Biol. Evol.">
        <title>Chromosome-level genome assembly of the viviparous eelpout Zoarces viviparus.</title>
        <authorList>
            <person name="Fuhrmann N."/>
            <person name="Brasseur M.V."/>
            <person name="Bakowski C.E."/>
            <person name="Podsiadlowski L."/>
            <person name="Prost S."/>
            <person name="Krehenwinkel H."/>
            <person name="Mayer C."/>
        </authorList>
    </citation>
    <scope>NUCLEOTIDE SEQUENCE [LARGE SCALE GENOMIC DNA]</scope>
    <source>
        <strain evidence="4">NO-MEL_2022_Ind0_liver</strain>
    </source>
</reference>
<feature type="compositionally biased region" description="Pro residues" evidence="2">
    <location>
        <begin position="747"/>
        <end position="759"/>
    </location>
</feature>
<protein>
    <recommendedName>
        <fullName evidence="3">CCHC-type domain-containing protein</fullName>
    </recommendedName>
</protein>
<keyword evidence="5" id="KW-1185">Reference proteome</keyword>
<comment type="caution">
    <text evidence="4">The sequence shown here is derived from an EMBL/GenBank/DDBJ whole genome shotgun (WGS) entry which is preliminary data.</text>
</comment>
<gene>
    <name evidence="4" type="ORF">VZT92_015031</name>
</gene>
<feature type="region of interest" description="Disordered" evidence="2">
    <location>
        <begin position="220"/>
        <end position="248"/>
    </location>
</feature>
<dbReference type="SMART" id="SM00343">
    <property type="entry name" value="ZnF_C2HC"/>
    <property type="match status" value="1"/>
</dbReference>
<sequence length="783" mass="88529">MVALNTQEMLGRARERMEDQTVPKERAKEWEKMKKYLKRWQRNGWFPTVTAPTAAHRCRVWREAAKAKNNAVADHVGASRLNKFGRKRALNMEEKRCSDTKRLLTYWKAVDPTTLPDAVGLPEVLKETDFKPTPRSNTPVYTPVYPSVPTEARGQAELSSPPPPYAKKKSSTIYPSFSKPSIQAPVYRVNGGTLDMDVEREEENRSGDDLDEDMIELKVSTPESGHDEPGHMGGGEGETSRPFSDAQEPEMLPLEQRYERVDKQLLWDHEWSENHQLLTPGKQERQGKDADKEKTIGEVEHARAEQQEQERQEKSEEEKEGNLGSGEYKAKGYLFLTPRNRRRAATSDDDTYDDTDEDRRERVRGAAGGRSPPRRSTRDRKKPERYGEHFYPVRGKMPPLAQTQQYPLLVKSNGQAEFVPWGHRDMDALEKALPPLAGGANPWIRLFEKLTAADKLALGDIRAMIIRAEGTAQLNILEVSTGTTNRGDETPFDNFRGVFWTAMRSIWATKPNMNSLSGLKIKSEEETHQYLKRAEVEWFMATGGRHDSNEATIVVWRHTVQKGLPPSVQTALGGVVGLSNMDDAMWREHLAHYNQRHLTEETSGEEDMKRMTQRLLKLQLAEADREINRKHLAKKQMVVAEAQSPQQPQHPVAPPAPCQQSPAVPAPTVVYYQPSPSYRGRGRGRARASNRGRGNYRGGYERPAGRGECYVCGSESHWARDCSQRAGRPISATPQHAPFSPHQQYPGPGPTGPSGPPLMRPQHQQMPMMPPGQWEGTYQQGEY</sequence>
<proteinExistence type="predicted"/>
<feature type="region of interest" description="Disordered" evidence="2">
    <location>
        <begin position="302"/>
        <end position="395"/>
    </location>
</feature>
<dbReference type="EMBL" id="JBCEZU010000123">
    <property type="protein sequence ID" value="KAK9526323.1"/>
    <property type="molecule type" value="Genomic_DNA"/>
</dbReference>
<keyword evidence="1" id="KW-0863">Zinc-finger</keyword>
<feature type="domain" description="CCHC-type" evidence="3">
    <location>
        <begin position="709"/>
        <end position="724"/>
    </location>
</feature>
<organism evidence="4 5">
    <name type="scientific">Zoarces viviparus</name>
    <name type="common">Viviparous eelpout</name>
    <name type="synonym">Blennius viviparus</name>
    <dbReference type="NCBI Taxonomy" id="48416"/>
    <lineage>
        <taxon>Eukaryota</taxon>
        <taxon>Metazoa</taxon>
        <taxon>Chordata</taxon>
        <taxon>Craniata</taxon>
        <taxon>Vertebrata</taxon>
        <taxon>Euteleostomi</taxon>
        <taxon>Actinopterygii</taxon>
        <taxon>Neopterygii</taxon>
        <taxon>Teleostei</taxon>
        <taxon>Neoteleostei</taxon>
        <taxon>Acanthomorphata</taxon>
        <taxon>Eupercaria</taxon>
        <taxon>Perciformes</taxon>
        <taxon>Cottioidei</taxon>
        <taxon>Zoarcales</taxon>
        <taxon>Zoarcidae</taxon>
        <taxon>Zoarcinae</taxon>
        <taxon>Zoarces</taxon>
    </lineage>
</organism>
<evidence type="ECO:0000256" key="2">
    <source>
        <dbReference type="SAM" id="MobiDB-lite"/>
    </source>
</evidence>
<feature type="region of interest" description="Disordered" evidence="2">
    <location>
        <begin position="640"/>
        <end position="700"/>
    </location>
</feature>
<feature type="region of interest" description="Disordered" evidence="2">
    <location>
        <begin position="151"/>
        <end position="172"/>
    </location>
</feature>
<feature type="region of interest" description="Disordered" evidence="2">
    <location>
        <begin position="1"/>
        <end position="25"/>
    </location>
</feature>
<dbReference type="GO" id="GO:0003676">
    <property type="term" value="F:nucleic acid binding"/>
    <property type="evidence" value="ECO:0007669"/>
    <property type="project" value="InterPro"/>
</dbReference>
<feature type="compositionally biased region" description="Basic residues" evidence="2">
    <location>
        <begin position="680"/>
        <end position="690"/>
    </location>
</feature>
<dbReference type="SUPFAM" id="SSF57756">
    <property type="entry name" value="Retrovirus zinc finger-like domains"/>
    <property type="match status" value="1"/>
</dbReference>
<dbReference type="GO" id="GO:0008270">
    <property type="term" value="F:zinc ion binding"/>
    <property type="evidence" value="ECO:0007669"/>
    <property type="project" value="UniProtKB-KW"/>
</dbReference>
<dbReference type="InterPro" id="IPR036875">
    <property type="entry name" value="Znf_CCHC_sf"/>
</dbReference>
<accession>A0AAW1EVP3</accession>
<feature type="compositionally biased region" description="Low complexity" evidence="2">
    <location>
        <begin position="760"/>
        <end position="773"/>
    </location>
</feature>
<evidence type="ECO:0000259" key="3">
    <source>
        <dbReference type="PROSITE" id="PS50158"/>
    </source>
</evidence>
<feature type="compositionally biased region" description="Basic and acidic residues" evidence="2">
    <location>
        <begin position="302"/>
        <end position="321"/>
    </location>
</feature>
<dbReference type="Proteomes" id="UP001488805">
    <property type="component" value="Unassembled WGS sequence"/>
</dbReference>